<organism evidence="17 18">
    <name type="scientific">Saccharopolyspora terrae</name>
    <dbReference type="NCBI Taxonomy" id="2530384"/>
    <lineage>
        <taxon>Bacteria</taxon>
        <taxon>Bacillati</taxon>
        <taxon>Actinomycetota</taxon>
        <taxon>Actinomycetes</taxon>
        <taxon>Pseudonocardiales</taxon>
        <taxon>Pseudonocardiaceae</taxon>
        <taxon>Saccharopolyspora</taxon>
    </lineage>
</organism>
<evidence type="ECO:0000256" key="3">
    <source>
        <dbReference type="ARBA" id="ARBA00005176"/>
    </source>
</evidence>
<evidence type="ECO:0000256" key="16">
    <source>
        <dbReference type="RuleBase" id="RU003560"/>
    </source>
</evidence>
<evidence type="ECO:0000256" key="8">
    <source>
        <dbReference type="ARBA" id="ARBA00022679"/>
    </source>
</evidence>
<dbReference type="OrthoDB" id="9801052at2"/>
<dbReference type="NCBIfam" id="TIGR00700">
    <property type="entry name" value="GABAtrnsam"/>
    <property type="match status" value="1"/>
</dbReference>
<keyword evidence="8 17" id="KW-0808">Transferase</keyword>
<evidence type="ECO:0000256" key="7">
    <source>
        <dbReference type="ARBA" id="ARBA00022576"/>
    </source>
</evidence>
<keyword evidence="18" id="KW-1185">Reference proteome</keyword>
<dbReference type="InterPro" id="IPR015422">
    <property type="entry name" value="PyrdxlP-dep_Trfase_small"/>
</dbReference>
<dbReference type="GO" id="GO:0047298">
    <property type="term" value="F:(S)-3-amino-2-methylpropionate transaminase activity"/>
    <property type="evidence" value="ECO:0007669"/>
    <property type="project" value="UniProtKB-EC"/>
</dbReference>
<comment type="catalytic activity">
    <reaction evidence="1">
        <text>(S)-3-amino-2-methylpropanoate + 2-oxoglutarate = 2-methyl-3-oxopropanoate + L-glutamate</text>
        <dbReference type="Rhea" id="RHEA:13993"/>
        <dbReference type="ChEBI" id="CHEBI:16810"/>
        <dbReference type="ChEBI" id="CHEBI:29985"/>
        <dbReference type="ChEBI" id="CHEBI:57700"/>
        <dbReference type="ChEBI" id="CHEBI:58655"/>
        <dbReference type="EC" id="2.6.1.22"/>
    </reaction>
</comment>
<dbReference type="PROSITE" id="PS00600">
    <property type="entry name" value="AA_TRANSFER_CLASS_3"/>
    <property type="match status" value="1"/>
</dbReference>
<comment type="cofactor">
    <cofactor evidence="2">
        <name>pyridoxal 5'-phosphate</name>
        <dbReference type="ChEBI" id="CHEBI:597326"/>
    </cofactor>
</comment>
<evidence type="ECO:0000256" key="11">
    <source>
        <dbReference type="ARBA" id="ARBA00030204"/>
    </source>
</evidence>
<dbReference type="PIRSF" id="PIRSF000521">
    <property type="entry name" value="Transaminase_4ab_Lys_Orn"/>
    <property type="match status" value="1"/>
</dbReference>
<dbReference type="InterPro" id="IPR005814">
    <property type="entry name" value="Aminotrans_3"/>
</dbReference>
<dbReference type="Proteomes" id="UP000295674">
    <property type="component" value="Unassembled WGS sequence"/>
</dbReference>
<dbReference type="SUPFAM" id="SSF53383">
    <property type="entry name" value="PLP-dependent transferases"/>
    <property type="match status" value="1"/>
</dbReference>
<keyword evidence="7 17" id="KW-0032">Aminotransferase</keyword>
<dbReference type="Pfam" id="PF00202">
    <property type="entry name" value="Aminotran_3"/>
    <property type="match status" value="1"/>
</dbReference>
<dbReference type="EC" id="2.6.1.19" evidence="6"/>
<dbReference type="CDD" id="cd00610">
    <property type="entry name" value="OAT_like"/>
    <property type="match status" value="1"/>
</dbReference>
<dbReference type="FunFam" id="3.40.640.10:FF:000013">
    <property type="entry name" value="4-aminobutyrate aminotransferase"/>
    <property type="match status" value="1"/>
</dbReference>
<dbReference type="GO" id="GO:0042802">
    <property type="term" value="F:identical protein binding"/>
    <property type="evidence" value="ECO:0007669"/>
    <property type="project" value="TreeGrafter"/>
</dbReference>
<dbReference type="InterPro" id="IPR004632">
    <property type="entry name" value="4NH2But_aminotransferase_bac"/>
</dbReference>
<dbReference type="NCBIfam" id="NF004714">
    <property type="entry name" value="PRK06058.1"/>
    <property type="match status" value="1"/>
</dbReference>
<evidence type="ECO:0000256" key="13">
    <source>
        <dbReference type="ARBA" id="ARBA00031787"/>
    </source>
</evidence>
<evidence type="ECO:0000256" key="10">
    <source>
        <dbReference type="ARBA" id="ARBA00029760"/>
    </source>
</evidence>
<name>A0A4R4VMD4_9PSEU</name>
<dbReference type="GO" id="GO:0009448">
    <property type="term" value="P:gamma-aminobutyric acid metabolic process"/>
    <property type="evidence" value="ECO:0007669"/>
    <property type="project" value="InterPro"/>
</dbReference>
<dbReference type="PANTHER" id="PTHR11986:SF58">
    <property type="entry name" value="LEUCINE_METHIONINE RACEMASE"/>
    <property type="match status" value="1"/>
</dbReference>
<dbReference type="AlphaFoldDB" id="A0A4R4VMD4"/>
<dbReference type="InterPro" id="IPR049704">
    <property type="entry name" value="Aminotrans_3_PPA_site"/>
</dbReference>
<evidence type="ECO:0000313" key="18">
    <source>
        <dbReference type="Proteomes" id="UP000295674"/>
    </source>
</evidence>
<dbReference type="InterPro" id="IPR015421">
    <property type="entry name" value="PyrdxlP-dep_Trfase_major"/>
</dbReference>
<dbReference type="EMBL" id="SMKS01000040">
    <property type="protein sequence ID" value="TDD03345.1"/>
    <property type="molecule type" value="Genomic_DNA"/>
</dbReference>
<dbReference type="GO" id="GO:0030170">
    <property type="term" value="F:pyridoxal phosphate binding"/>
    <property type="evidence" value="ECO:0007669"/>
    <property type="project" value="InterPro"/>
</dbReference>
<comment type="similarity">
    <text evidence="4 16">Belongs to the class-III pyridoxal-phosphate-dependent aminotransferase family.</text>
</comment>
<dbReference type="Gene3D" id="3.90.1150.10">
    <property type="entry name" value="Aspartate Aminotransferase, domain 1"/>
    <property type="match status" value="1"/>
</dbReference>
<evidence type="ECO:0000256" key="14">
    <source>
        <dbReference type="ARBA" id="ARBA00048021"/>
    </source>
</evidence>
<protein>
    <recommendedName>
        <fullName evidence="12">(S)-3-amino-2-methylpropionate transaminase</fullName>
        <ecNumber evidence="6">2.6.1.19</ecNumber>
        <ecNumber evidence="5">2.6.1.22</ecNumber>
    </recommendedName>
    <alternativeName>
        <fullName evidence="13">GABA aminotransferase</fullName>
    </alternativeName>
    <alternativeName>
        <fullName evidence="11">Gamma-amino-N-butyrate transaminase</fullName>
    </alternativeName>
    <alternativeName>
        <fullName evidence="15">Glutamate:succinic semialdehyde transaminase</fullName>
    </alternativeName>
    <alternativeName>
        <fullName evidence="10">L-AIBAT</fullName>
    </alternativeName>
</protein>
<evidence type="ECO:0000256" key="15">
    <source>
        <dbReference type="ARBA" id="ARBA00050054"/>
    </source>
</evidence>
<dbReference type="Gene3D" id="3.40.640.10">
    <property type="entry name" value="Type I PLP-dependent aspartate aminotransferase-like (Major domain)"/>
    <property type="match status" value="1"/>
</dbReference>
<evidence type="ECO:0000256" key="2">
    <source>
        <dbReference type="ARBA" id="ARBA00001933"/>
    </source>
</evidence>
<evidence type="ECO:0000256" key="4">
    <source>
        <dbReference type="ARBA" id="ARBA00008954"/>
    </source>
</evidence>
<evidence type="ECO:0000256" key="5">
    <source>
        <dbReference type="ARBA" id="ARBA00012876"/>
    </source>
</evidence>
<evidence type="ECO:0000256" key="12">
    <source>
        <dbReference type="ARBA" id="ARBA00030857"/>
    </source>
</evidence>
<dbReference type="GO" id="GO:0034386">
    <property type="term" value="F:4-aminobutyrate:2-oxoglutarate transaminase activity"/>
    <property type="evidence" value="ECO:0007669"/>
    <property type="project" value="UniProtKB-EC"/>
</dbReference>
<proteinExistence type="inferred from homology"/>
<gene>
    <name evidence="17" type="primary">gabT</name>
    <name evidence="17" type="ORF">E1181_20800</name>
</gene>
<evidence type="ECO:0000256" key="1">
    <source>
        <dbReference type="ARBA" id="ARBA00001750"/>
    </source>
</evidence>
<evidence type="ECO:0000256" key="9">
    <source>
        <dbReference type="ARBA" id="ARBA00022898"/>
    </source>
</evidence>
<dbReference type="PANTHER" id="PTHR11986">
    <property type="entry name" value="AMINOTRANSFERASE CLASS III"/>
    <property type="match status" value="1"/>
</dbReference>
<comment type="catalytic activity">
    <reaction evidence="14">
        <text>4-aminobutanoate + 2-oxoglutarate = succinate semialdehyde + L-glutamate</text>
        <dbReference type="Rhea" id="RHEA:23352"/>
        <dbReference type="ChEBI" id="CHEBI:16810"/>
        <dbReference type="ChEBI" id="CHEBI:29985"/>
        <dbReference type="ChEBI" id="CHEBI:57706"/>
        <dbReference type="ChEBI" id="CHEBI:59888"/>
        <dbReference type="EC" id="2.6.1.19"/>
    </reaction>
</comment>
<keyword evidence="9 16" id="KW-0663">Pyridoxal phosphate</keyword>
<comment type="pathway">
    <text evidence="3">Amino-acid degradation; 4-aminobutanoate degradation.</text>
</comment>
<dbReference type="InterPro" id="IPR015424">
    <property type="entry name" value="PyrdxlP-dep_Trfase"/>
</dbReference>
<dbReference type="EC" id="2.6.1.22" evidence="5"/>
<evidence type="ECO:0000256" key="6">
    <source>
        <dbReference type="ARBA" id="ARBA00012912"/>
    </source>
</evidence>
<sequence length="447" mass="46188">MTKNGENMTQRRLLKTAIPGPKSLALAARRQAAVGRGVASALPIYAASASGAVVTDVDGNQLIDLAAGIGVTTVGVSAPRVVDAVRDQAAAATHTCFMVSPYEPYIEICERLNRLTPGDHPKTTVLFNSGSEAVENAVKVARVATGRQAVVVLDNAYHGRTNLTLAMTARSAPFKQGFGPYAPEIYRVPASNPLRDGLDGPAAAARTVEAITTLVGAGQVAAIVAEPIAGEGGFIVPAAGFLAELATFARDNGILLIADEVQSGIGRTGQWFAIEHEDVVPDIVAIAKGVAGGLPLSAITGRKDVMDKVGPGGLGGTYGGNPVACAAAIAALETVEAEGLLERARWIETVVRECLEPLVAAYPSVAEVRGRGAMVAVELVDEDGAPATDLCARVIARCHAEGVIVMNSGPHRNVVRLLPALVIEEDLLRDGLEVLAKAIVAEATATR</sequence>
<dbReference type="InterPro" id="IPR050103">
    <property type="entry name" value="Class-III_PLP-dep_AT"/>
</dbReference>
<reference evidence="17 18" key="1">
    <citation type="submission" date="2019-03" db="EMBL/GenBank/DDBJ databases">
        <title>Draft genome sequences of novel Actinobacteria.</title>
        <authorList>
            <person name="Sahin N."/>
            <person name="Ay H."/>
            <person name="Saygin H."/>
        </authorList>
    </citation>
    <scope>NUCLEOTIDE SEQUENCE [LARGE SCALE GENOMIC DNA]</scope>
    <source>
        <strain evidence="17 18">16K309</strain>
    </source>
</reference>
<evidence type="ECO:0000313" key="17">
    <source>
        <dbReference type="EMBL" id="TDD03345.1"/>
    </source>
</evidence>
<comment type="caution">
    <text evidence="17">The sequence shown here is derived from an EMBL/GenBank/DDBJ whole genome shotgun (WGS) entry which is preliminary data.</text>
</comment>
<accession>A0A4R4VMD4</accession>